<organism evidence="1">
    <name type="scientific">marine sediment metagenome</name>
    <dbReference type="NCBI Taxonomy" id="412755"/>
    <lineage>
        <taxon>unclassified sequences</taxon>
        <taxon>metagenomes</taxon>
        <taxon>ecological metagenomes</taxon>
    </lineage>
</organism>
<comment type="caution">
    <text evidence="1">The sequence shown here is derived from an EMBL/GenBank/DDBJ whole genome shotgun (WGS) entry which is preliminary data.</text>
</comment>
<protein>
    <submittedName>
        <fullName evidence="1">Uncharacterized protein</fullName>
    </submittedName>
</protein>
<sequence length="57" mass="6595">VCETDKFTREDVCEFYKTIDIQIAFRTPGKEVRPPIFRNPLKVFNAGSFKIPTVAYP</sequence>
<proteinExistence type="predicted"/>
<gene>
    <name evidence="1" type="ORF">LCGC14_2623170</name>
</gene>
<name>A0A0F9A2M0_9ZZZZ</name>
<evidence type="ECO:0000313" key="1">
    <source>
        <dbReference type="EMBL" id="KKL03735.1"/>
    </source>
</evidence>
<reference evidence="1" key="1">
    <citation type="journal article" date="2015" name="Nature">
        <title>Complex archaea that bridge the gap between prokaryotes and eukaryotes.</title>
        <authorList>
            <person name="Spang A."/>
            <person name="Saw J.H."/>
            <person name="Jorgensen S.L."/>
            <person name="Zaremba-Niedzwiedzka K."/>
            <person name="Martijn J."/>
            <person name="Lind A.E."/>
            <person name="van Eijk R."/>
            <person name="Schleper C."/>
            <person name="Guy L."/>
            <person name="Ettema T.J."/>
        </authorList>
    </citation>
    <scope>NUCLEOTIDE SEQUENCE</scope>
</reference>
<dbReference type="AlphaFoldDB" id="A0A0F9A2M0"/>
<accession>A0A0F9A2M0</accession>
<feature type="non-terminal residue" evidence="1">
    <location>
        <position position="1"/>
    </location>
</feature>
<dbReference type="EMBL" id="LAZR01044812">
    <property type="protein sequence ID" value="KKL03735.1"/>
    <property type="molecule type" value="Genomic_DNA"/>
</dbReference>